<proteinExistence type="inferred from homology"/>
<dbReference type="InterPro" id="IPR036259">
    <property type="entry name" value="MFS_trans_sf"/>
</dbReference>
<dbReference type="STRING" id="576137.A0A1L7WKQ8"/>
<evidence type="ECO:0000259" key="8">
    <source>
        <dbReference type="PROSITE" id="PS50850"/>
    </source>
</evidence>
<dbReference type="EMBL" id="FJOG01000003">
    <property type="protein sequence ID" value="CZR53358.1"/>
    <property type="molecule type" value="Genomic_DNA"/>
</dbReference>
<evidence type="ECO:0000256" key="3">
    <source>
        <dbReference type="ARBA" id="ARBA00022692"/>
    </source>
</evidence>
<feature type="transmembrane region" description="Helical" evidence="7">
    <location>
        <begin position="201"/>
        <end position="224"/>
    </location>
</feature>
<sequence>MSISMANSQQSVATAQFTDEKDIPDIEKGNSNSGNEGSDNEKSDERENLRYTAEDWDGDDDPGNPLNWSPWKRHYHIVPIAIISFSATLGSSIYTPAVPVIMKEWGVSSTVAFLPLTFYVLALALGPVLAAPMSETYGRHIVYLVSVPVGAIFTLGTGWSQNIWTLCILRFFSGMAFSPALAIGAGTIADMNPNHRRTAPSAIYILSPFLGPALGPVIGSFVTVRKNWRWTQWTIIFFAIFSFILTLFAQETYKKTILARRRHKLGLPPPPSPFPSTAAKLKFLFAVTLLRPLHMLITEPIVMFLSLYVAFNFSVLFAFFAAFPYVFKTVYGFNTEQSGLVFLAIGVGSALAVPTVLICDQHLYQPHVRASKANGGNGAVPPEYRLYPAMMGSFGLPIGLFWFAWTARSDISWASPVVSAIPFAWGNLSCFIAAANYLIDTYQALNGASALAANGFLRYVLGAVFPLFTLQMYRNLGIDWATSLLGFIATALLPVPWVLFKYGHSIRARSQYDTLKI</sequence>
<dbReference type="InterPro" id="IPR020846">
    <property type="entry name" value="MFS_dom"/>
</dbReference>
<feature type="transmembrane region" description="Helical" evidence="7">
    <location>
        <begin position="417"/>
        <end position="439"/>
    </location>
</feature>
<dbReference type="PROSITE" id="PS50850">
    <property type="entry name" value="MFS"/>
    <property type="match status" value="1"/>
</dbReference>
<dbReference type="GO" id="GO:0005886">
    <property type="term" value="C:plasma membrane"/>
    <property type="evidence" value="ECO:0007669"/>
    <property type="project" value="TreeGrafter"/>
</dbReference>
<feature type="transmembrane region" description="Helical" evidence="7">
    <location>
        <begin position="106"/>
        <end position="129"/>
    </location>
</feature>
<feature type="region of interest" description="Disordered" evidence="6">
    <location>
        <begin position="1"/>
        <end position="47"/>
    </location>
</feature>
<evidence type="ECO:0000256" key="7">
    <source>
        <dbReference type="SAM" id="Phobius"/>
    </source>
</evidence>
<evidence type="ECO:0000256" key="1">
    <source>
        <dbReference type="ARBA" id="ARBA00004141"/>
    </source>
</evidence>
<feature type="compositionally biased region" description="Polar residues" evidence="6">
    <location>
        <begin position="1"/>
        <end position="17"/>
    </location>
</feature>
<feature type="transmembrane region" description="Helical" evidence="7">
    <location>
        <begin position="451"/>
        <end position="468"/>
    </location>
</feature>
<dbReference type="SUPFAM" id="SSF103473">
    <property type="entry name" value="MFS general substrate transporter"/>
    <property type="match status" value="1"/>
</dbReference>
<feature type="transmembrane region" description="Helical" evidence="7">
    <location>
        <begin position="301"/>
        <end position="327"/>
    </location>
</feature>
<organism evidence="9 10">
    <name type="scientific">Phialocephala subalpina</name>
    <dbReference type="NCBI Taxonomy" id="576137"/>
    <lineage>
        <taxon>Eukaryota</taxon>
        <taxon>Fungi</taxon>
        <taxon>Dikarya</taxon>
        <taxon>Ascomycota</taxon>
        <taxon>Pezizomycotina</taxon>
        <taxon>Leotiomycetes</taxon>
        <taxon>Helotiales</taxon>
        <taxon>Mollisiaceae</taxon>
        <taxon>Phialocephala</taxon>
        <taxon>Phialocephala fortinii species complex</taxon>
    </lineage>
</organism>
<evidence type="ECO:0000313" key="10">
    <source>
        <dbReference type="Proteomes" id="UP000184330"/>
    </source>
</evidence>
<feature type="transmembrane region" description="Helical" evidence="7">
    <location>
        <begin position="141"/>
        <end position="159"/>
    </location>
</feature>
<dbReference type="GO" id="GO:0000297">
    <property type="term" value="F:spermine transmembrane transporter activity"/>
    <property type="evidence" value="ECO:0007669"/>
    <property type="project" value="TreeGrafter"/>
</dbReference>
<accession>A0A1L7WKQ8</accession>
<feature type="transmembrane region" description="Helical" evidence="7">
    <location>
        <begin position="75"/>
        <end position="94"/>
    </location>
</feature>
<dbReference type="FunFam" id="1.20.1250.20:FF:000082">
    <property type="entry name" value="MFS multidrug transporter, putative"/>
    <property type="match status" value="1"/>
</dbReference>
<evidence type="ECO:0000256" key="4">
    <source>
        <dbReference type="ARBA" id="ARBA00022989"/>
    </source>
</evidence>
<dbReference type="Proteomes" id="UP000184330">
    <property type="component" value="Unassembled WGS sequence"/>
</dbReference>
<dbReference type="GO" id="GO:0015606">
    <property type="term" value="F:spermidine transmembrane transporter activity"/>
    <property type="evidence" value="ECO:0007669"/>
    <property type="project" value="TreeGrafter"/>
</dbReference>
<reference evidence="9 10" key="1">
    <citation type="submission" date="2016-03" db="EMBL/GenBank/DDBJ databases">
        <authorList>
            <person name="Ploux O."/>
        </authorList>
    </citation>
    <scope>NUCLEOTIDE SEQUENCE [LARGE SCALE GENOMIC DNA]</scope>
    <source>
        <strain evidence="9 10">UAMH 11012</strain>
    </source>
</reference>
<dbReference type="Pfam" id="PF07690">
    <property type="entry name" value="MFS_1"/>
    <property type="match status" value="1"/>
</dbReference>
<dbReference type="PANTHER" id="PTHR23502">
    <property type="entry name" value="MAJOR FACILITATOR SUPERFAMILY"/>
    <property type="match status" value="1"/>
</dbReference>
<evidence type="ECO:0000256" key="5">
    <source>
        <dbReference type="ARBA" id="ARBA00023136"/>
    </source>
</evidence>
<feature type="compositionally biased region" description="Basic and acidic residues" evidence="6">
    <location>
        <begin position="18"/>
        <end position="28"/>
    </location>
</feature>
<dbReference type="AlphaFoldDB" id="A0A1L7WKQ8"/>
<comment type="subcellular location">
    <subcellularLocation>
        <location evidence="1">Membrane</location>
        <topology evidence="1">Multi-pass membrane protein</topology>
    </subcellularLocation>
</comment>
<evidence type="ECO:0000313" key="9">
    <source>
        <dbReference type="EMBL" id="CZR53358.1"/>
    </source>
</evidence>
<dbReference type="Gene3D" id="1.20.1250.20">
    <property type="entry name" value="MFS general substrate transporter like domains"/>
    <property type="match status" value="1"/>
</dbReference>
<feature type="transmembrane region" description="Helical" evidence="7">
    <location>
        <begin position="386"/>
        <end position="405"/>
    </location>
</feature>
<feature type="transmembrane region" description="Helical" evidence="7">
    <location>
        <begin position="339"/>
        <end position="359"/>
    </location>
</feature>
<feature type="transmembrane region" description="Helical" evidence="7">
    <location>
        <begin position="171"/>
        <end position="189"/>
    </location>
</feature>
<keyword evidence="4 7" id="KW-1133">Transmembrane helix</keyword>
<keyword evidence="5 7" id="KW-0472">Membrane</keyword>
<evidence type="ECO:0000256" key="6">
    <source>
        <dbReference type="SAM" id="MobiDB-lite"/>
    </source>
</evidence>
<feature type="domain" description="Major facilitator superfamily (MFS) profile" evidence="8">
    <location>
        <begin position="76"/>
        <end position="517"/>
    </location>
</feature>
<evidence type="ECO:0000256" key="2">
    <source>
        <dbReference type="ARBA" id="ARBA00008335"/>
    </source>
</evidence>
<feature type="transmembrane region" description="Helical" evidence="7">
    <location>
        <begin position="230"/>
        <end position="249"/>
    </location>
</feature>
<dbReference type="PANTHER" id="PTHR23502:SF182">
    <property type="entry name" value="POLYAMINE TRANSPORTER, PUTATIVE-RELATED"/>
    <property type="match status" value="1"/>
</dbReference>
<feature type="transmembrane region" description="Helical" evidence="7">
    <location>
        <begin position="480"/>
        <end position="500"/>
    </location>
</feature>
<gene>
    <name evidence="9" type="ORF">PAC_03236</name>
</gene>
<keyword evidence="3 7" id="KW-0812">Transmembrane</keyword>
<keyword evidence="10" id="KW-1185">Reference proteome</keyword>
<dbReference type="CDD" id="cd17323">
    <property type="entry name" value="MFS_Tpo1_MDR_like"/>
    <property type="match status" value="1"/>
</dbReference>
<protein>
    <submittedName>
        <fullName evidence="9">Related to mfs-multidrug-resistance transporter</fullName>
    </submittedName>
</protein>
<comment type="similarity">
    <text evidence="2">Belongs to the major facilitator superfamily.</text>
</comment>
<dbReference type="InterPro" id="IPR011701">
    <property type="entry name" value="MFS"/>
</dbReference>
<name>A0A1L7WKQ8_9HELO</name>
<dbReference type="OrthoDB" id="3936150at2759"/>